<dbReference type="InParanoid" id="A0A212FA47"/>
<evidence type="ECO:0000256" key="1">
    <source>
        <dbReference type="SAM" id="MobiDB-lite"/>
    </source>
</evidence>
<dbReference type="KEGG" id="dpl:KGM_212544"/>
<proteinExistence type="predicted"/>
<comment type="caution">
    <text evidence="2">The sequence shown here is derived from an EMBL/GenBank/DDBJ whole genome shotgun (WGS) entry which is preliminary data.</text>
</comment>
<protein>
    <submittedName>
        <fullName evidence="2">Uncharacterized protein</fullName>
    </submittedName>
</protein>
<organism evidence="2 3">
    <name type="scientific">Danaus plexippus plexippus</name>
    <dbReference type="NCBI Taxonomy" id="278856"/>
    <lineage>
        <taxon>Eukaryota</taxon>
        <taxon>Metazoa</taxon>
        <taxon>Ecdysozoa</taxon>
        <taxon>Arthropoda</taxon>
        <taxon>Hexapoda</taxon>
        <taxon>Insecta</taxon>
        <taxon>Pterygota</taxon>
        <taxon>Neoptera</taxon>
        <taxon>Endopterygota</taxon>
        <taxon>Lepidoptera</taxon>
        <taxon>Glossata</taxon>
        <taxon>Ditrysia</taxon>
        <taxon>Papilionoidea</taxon>
        <taxon>Nymphalidae</taxon>
        <taxon>Danainae</taxon>
        <taxon>Danaini</taxon>
        <taxon>Danaina</taxon>
        <taxon>Danaus</taxon>
        <taxon>Danaus</taxon>
    </lineage>
</organism>
<evidence type="ECO:0000313" key="2">
    <source>
        <dbReference type="EMBL" id="OWR50607.1"/>
    </source>
</evidence>
<accession>A0A212FA47</accession>
<sequence>MSRERERNDMRKGIVQLQENRHYAILSKHSIDIVTIDTPSFIVTHTRAEHAGDAIPFRNFVGNCTFESRGSVEFASAAERSRPLPDKRKSSACKSKK</sequence>
<evidence type="ECO:0000313" key="3">
    <source>
        <dbReference type="Proteomes" id="UP000007151"/>
    </source>
</evidence>
<dbReference type="AlphaFoldDB" id="A0A212FA47"/>
<keyword evidence="3" id="KW-1185">Reference proteome</keyword>
<feature type="compositionally biased region" description="Basic and acidic residues" evidence="1">
    <location>
        <begin position="79"/>
        <end position="89"/>
    </location>
</feature>
<dbReference type="EMBL" id="AGBW02009518">
    <property type="protein sequence ID" value="OWR50607.1"/>
    <property type="molecule type" value="Genomic_DNA"/>
</dbReference>
<feature type="region of interest" description="Disordered" evidence="1">
    <location>
        <begin position="75"/>
        <end position="97"/>
    </location>
</feature>
<name>A0A212FA47_DANPL</name>
<gene>
    <name evidence="2" type="ORF">KGM_212544</name>
</gene>
<dbReference type="Proteomes" id="UP000007151">
    <property type="component" value="Unassembled WGS sequence"/>
</dbReference>
<reference evidence="2 3" key="1">
    <citation type="journal article" date="2011" name="Cell">
        <title>The monarch butterfly genome yields insights into long-distance migration.</title>
        <authorList>
            <person name="Zhan S."/>
            <person name="Merlin C."/>
            <person name="Boore J.L."/>
            <person name="Reppert S.M."/>
        </authorList>
    </citation>
    <scope>NUCLEOTIDE SEQUENCE [LARGE SCALE GENOMIC DNA]</scope>
    <source>
        <strain evidence="2">F-2</strain>
    </source>
</reference>